<dbReference type="KEGG" id="fln:FLA_6368"/>
<dbReference type="EMBL" id="FTOR01000004">
    <property type="protein sequence ID" value="SIT17261.1"/>
    <property type="molecule type" value="Genomic_DNA"/>
</dbReference>
<keyword evidence="1" id="KW-0732">Signal</keyword>
<keyword evidence="3" id="KW-1185">Reference proteome</keyword>
<evidence type="ECO:0000313" key="2">
    <source>
        <dbReference type="EMBL" id="SIT17261.1"/>
    </source>
</evidence>
<dbReference type="STRING" id="477680.SAMN05421788_104323"/>
<evidence type="ECO:0008006" key="4">
    <source>
        <dbReference type="Google" id="ProtNLM"/>
    </source>
</evidence>
<dbReference type="InterPro" id="IPR038636">
    <property type="entry name" value="Wzi_sf"/>
</dbReference>
<accession>A0A173MS09</accession>
<name>A0A173MS09_9BACT</name>
<evidence type="ECO:0000313" key="3">
    <source>
        <dbReference type="Proteomes" id="UP000186917"/>
    </source>
</evidence>
<dbReference type="Gene3D" id="2.40.160.130">
    <property type="entry name" value="Capsule assembly protein Wzi"/>
    <property type="match status" value="1"/>
</dbReference>
<proteinExistence type="predicted"/>
<dbReference type="AlphaFoldDB" id="A0A173MS09"/>
<evidence type="ECO:0000256" key="1">
    <source>
        <dbReference type="SAM" id="SignalP"/>
    </source>
</evidence>
<reference evidence="3" key="1">
    <citation type="submission" date="2017-01" db="EMBL/GenBank/DDBJ databases">
        <authorList>
            <person name="Varghese N."/>
            <person name="Submissions S."/>
        </authorList>
    </citation>
    <scope>NUCLEOTIDE SEQUENCE [LARGE SCALE GENOMIC DNA]</scope>
    <source>
        <strain evidence="3">DSM 21054</strain>
    </source>
</reference>
<dbReference type="OrthoDB" id="9808260at2"/>
<feature type="chain" id="PRO_5030023334" description="Capsule assembly protein Wzi" evidence="1">
    <location>
        <begin position="18"/>
        <end position="556"/>
    </location>
</feature>
<sequence>MTRILCACLLLANICYAQSDNLYLHAKGYQLLDRLDIMLTNDTILGFTTVKPYNRKDITERIEYLDSLQQANPHALSLSAIDRYNMKRMLLDNSEWTRHYTDSFLRKPLLKHFYQSPAHMYMVNTPVFTLRVEPLLYLQYGKANDGTPNLYQNSRGLLLRGNIGKRISFYQYVTDTQERDPQFVQDWITKHDAVPGAGFYKPYKNGGYDYFDMKGGFSFKAARYFDIQFAYDKLFIGNGYRSLYISDFSNNYLFMRLRTRIWKLDYEMIIAQTIQSVPQKGREMKPVNYMAIHHLSIQLAKWLNLGIYENIMEDGKYGLQLSYLNPVIFYRAAESNLGAAGKCNIGIDLKSNIGRKVQLYGQLLINEFQIKDVMHYSSGAYANKHAFQLGGKYINALGIRNLDIQVEANLIRPFTYTNFDSVTNLTHYHQPLAHPLGASVREYIALLHYQPLKRLYLSAKLAWFKQGLDSAGVNMGGDIFRSYLSRTRSNGYFIGSGIPVTSLTANASASWELFENMFFDFSVTHRNYNVQAMPRSAVFFYMAGLRINMAKRTFDF</sequence>
<protein>
    <recommendedName>
        <fullName evidence="4">Capsule assembly protein Wzi</fullName>
    </recommendedName>
</protein>
<feature type="signal peptide" evidence="1">
    <location>
        <begin position="1"/>
        <end position="17"/>
    </location>
</feature>
<dbReference type="RefSeq" id="WP_076379653.1">
    <property type="nucleotide sequence ID" value="NZ_AP017422.1"/>
</dbReference>
<dbReference type="Proteomes" id="UP000186917">
    <property type="component" value="Unassembled WGS sequence"/>
</dbReference>
<organism evidence="2 3">
    <name type="scientific">Filimonas lacunae</name>
    <dbReference type="NCBI Taxonomy" id="477680"/>
    <lineage>
        <taxon>Bacteria</taxon>
        <taxon>Pseudomonadati</taxon>
        <taxon>Bacteroidota</taxon>
        <taxon>Chitinophagia</taxon>
        <taxon>Chitinophagales</taxon>
        <taxon>Chitinophagaceae</taxon>
        <taxon>Filimonas</taxon>
    </lineage>
</organism>
<gene>
    <name evidence="2" type="ORF">SAMN05421788_104323</name>
</gene>